<keyword evidence="2" id="KW-1185">Reference proteome</keyword>
<sequence length="939" mass="105969">MSQSDPSEEGALPVLNTHATSDSNFSLKSHSNYEAIPVISPEEPEDRNELLSESSSVSKHYFERTGKNPLLRTCNAFVYVLIVIFLILSGLSISGIVYMVKYYKVMSTLNEKAFSLNEVTIPNKAYIEGDTTASSKKTIQFEDLYSRTFRPRTPDWTWVETDTGDDGVYTTINSTTGDIWIRYAGNLWGNKATKDRVLINRSIIDNQELDHPFTKYHISPDLKYIAVASQVEKVWRHSYTARYRIFDLQDPSKEPVVVAPKISRNSTERYIALFQWSAKGHDVSFVVQNNVYVLIDNLTKVRQVSTDGSTNIINGIPDWVYEEEVYASNSAMWWSPDGHFLAYLKFDDSPIPEITVPLYSNGAILSHANMLAPSNTPSTAPLPNDPKNDEIFFAAYADYPQNVNIKYPKAGHHNPRVSLHVYRIAGEVTTSVKYDFKAFDESMVEAMKAQSEDRIICDVVWGSSKDMLVRFTNKEQNLVATALCSIDSPGSALTANVVRLEPGGYDFKAPSKEGDGGWYQTDSHPIIPLHQLKSNPTGYIDRVVVDGFYHLVLFETLNATTPSVFLTSGAYDIEKALGLNYAKEQLYYASRQLDSTASHIYSVHIYNKNKNHVSDESSVVLNEFNDHDNDLGHFDADLSPGGGFMVLSYLGPRVPYHTLVRDGDAHKALILEKNARLRKTLSLYDIPKLKFTRITVNNTLLNAMELKPPTKSKDKLRVLFRCYGGPESQMVTRNFNIDFHYWLVSNLTDVAVVTVDGHGTGFKGRNFAVGITKNLGKLEAQDQLGAIAAYSTHKWVDPSHLGLWGWSFGGYLTAKVVEADNNHLLSAAISVAPVSDWRFYDSIYTERYMNTPQNNPEGYKESAVNKVKNFNATNYLLMHGAADDNVHIQNSFRLTDLFNQRDITRTSFYLFPDNDHSISAYHSNWALYKRLYEHVRDKL</sequence>
<dbReference type="EMBL" id="QTSX02006493">
    <property type="protein sequence ID" value="KAJ9053729.1"/>
    <property type="molecule type" value="Genomic_DNA"/>
</dbReference>
<name>A0ACC2RUK2_9FUNG</name>
<protein>
    <submittedName>
        <fullName evidence="1">Dipeptidyl peptidase 4</fullName>
        <ecNumber evidence="1">3.4.14.5</ecNumber>
    </submittedName>
</protein>
<evidence type="ECO:0000313" key="1">
    <source>
        <dbReference type="EMBL" id="KAJ9053729.1"/>
    </source>
</evidence>
<comment type="caution">
    <text evidence="1">The sequence shown here is derived from an EMBL/GenBank/DDBJ whole genome shotgun (WGS) entry which is preliminary data.</text>
</comment>
<proteinExistence type="predicted"/>
<organism evidence="1 2">
    <name type="scientific">Entomophthora muscae</name>
    <dbReference type="NCBI Taxonomy" id="34485"/>
    <lineage>
        <taxon>Eukaryota</taxon>
        <taxon>Fungi</taxon>
        <taxon>Fungi incertae sedis</taxon>
        <taxon>Zoopagomycota</taxon>
        <taxon>Entomophthoromycotina</taxon>
        <taxon>Entomophthoromycetes</taxon>
        <taxon>Entomophthorales</taxon>
        <taxon>Entomophthoraceae</taxon>
        <taxon>Entomophthora</taxon>
    </lineage>
</organism>
<reference evidence="1" key="1">
    <citation type="submission" date="2022-04" db="EMBL/GenBank/DDBJ databases">
        <title>Genome of the entomopathogenic fungus Entomophthora muscae.</title>
        <authorList>
            <person name="Elya C."/>
            <person name="Lovett B.R."/>
            <person name="Lee E."/>
            <person name="Macias A.M."/>
            <person name="Hajek A.E."/>
            <person name="De Bivort B.L."/>
            <person name="Kasson M.T."/>
            <person name="De Fine Licht H.H."/>
            <person name="Stajich J.E."/>
        </authorList>
    </citation>
    <scope>NUCLEOTIDE SEQUENCE</scope>
    <source>
        <strain evidence="1">Berkeley</strain>
    </source>
</reference>
<dbReference type="Proteomes" id="UP001165960">
    <property type="component" value="Unassembled WGS sequence"/>
</dbReference>
<keyword evidence="1" id="KW-0378">Hydrolase</keyword>
<dbReference type="EC" id="3.4.14.5" evidence="1"/>
<evidence type="ECO:0000313" key="2">
    <source>
        <dbReference type="Proteomes" id="UP001165960"/>
    </source>
</evidence>
<gene>
    <name evidence="1" type="primary">dpp4</name>
    <name evidence="1" type="ORF">DSO57_1021397</name>
</gene>
<accession>A0ACC2RUK2</accession>